<keyword evidence="5" id="KW-0813">Transport</keyword>
<dbReference type="PROSITE" id="PS00078">
    <property type="entry name" value="COX2"/>
    <property type="match status" value="1"/>
</dbReference>
<evidence type="ECO:0000259" key="22">
    <source>
        <dbReference type="PROSITE" id="PS51007"/>
    </source>
</evidence>
<evidence type="ECO:0000256" key="11">
    <source>
        <dbReference type="ARBA" id="ARBA00022982"/>
    </source>
</evidence>
<dbReference type="PANTHER" id="PTHR22888">
    <property type="entry name" value="CYTOCHROME C OXIDASE, SUBUNIT II"/>
    <property type="match status" value="1"/>
</dbReference>
<proteinExistence type="inferred from homology"/>
<evidence type="ECO:0000256" key="1">
    <source>
        <dbReference type="ARBA" id="ARBA00004141"/>
    </source>
</evidence>
<dbReference type="Proteomes" id="UP000216354">
    <property type="component" value="Unassembled WGS sequence"/>
</dbReference>
<dbReference type="InterPro" id="IPR036257">
    <property type="entry name" value="Cyt_c_oxidase_su2_TM_sf"/>
</dbReference>
<evidence type="ECO:0000256" key="8">
    <source>
        <dbReference type="ARBA" id="ARBA00022692"/>
    </source>
</evidence>
<dbReference type="SUPFAM" id="SSF46626">
    <property type="entry name" value="Cytochrome c"/>
    <property type="match status" value="1"/>
</dbReference>
<dbReference type="PROSITE" id="PS51007">
    <property type="entry name" value="CYTC"/>
    <property type="match status" value="1"/>
</dbReference>
<comment type="catalytic activity">
    <reaction evidence="18">
        <text>4 Fe(II)-[cytochrome c] + O2 + 8 H(+)(in) = 4 Fe(III)-[cytochrome c] + 2 H2O + 4 H(+)(out)</text>
        <dbReference type="Rhea" id="RHEA:11436"/>
        <dbReference type="Rhea" id="RHEA-COMP:10350"/>
        <dbReference type="Rhea" id="RHEA-COMP:14399"/>
        <dbReference type="ChEBI" id="CHEBI:15377"/>
        <dbReference type="ChEBI" id="CHEBI:15378"/>
        <dbReference type="ChEBI" id="CHEBI:15379"/>
        <dbReference type="ChEBI" id="CHEBI:29033"/>
        <dbReference type="ChEBI" id="CHEBI:29034"/>
        <dbReference type="EC" id="7.1.1.9"/>
    </reaction>
</comment>
<keyword evidence="6 19" id="KW-0349">Heme</keyword>
<keyword evidence="24" id="KW-1185">Reference proteome</keyword>
<evidence type="ECO:0000256" key="18">
    <source>
        <dbReference type="ARBA" id="ARBA00047816"/>
    </source>
</evidence>
<dbReference type="SUPFAM" id="SSF49503">
    <property type="entry name" value="Cupredoxins"/>
    <property type="match status" value="1"/>
</dbReference>
<feature type="domain" description="Cytochrome oxidase subunit II copper A binding" evidence="21">
    <location>
        <begin position="99"/>
        <end position="215"/>
    </location>
</feature>
<keyword evidence="11" id="KW-0249">Electron transport</keyword>
<dbReference type="CDD" id="cd04213">
    <property type="entry name" value="CuRO_CcO_Caa3_II"/>
    <property type="match status" value="1"/>
</dbReference>
<evidence type="ECO:0000256" key="2">
    <source>
        <dbReference type="ARBA" id="ARBA00004418"/>
    </source>
</evidence>
<accession>A0ABX4EY13</accession>
<evidence type="ECO:0000256" key="12">
    <source>
        <dbReference type="ARBA" id="ARBA00022989"/>
    </source>
</evidence>
<keyword evidence="7" id="KW-0679">Respiratory chain</keyword>
<dbReference type="Gene3D" id="1.10.287.90">
    <property type="match status" value="1"/>
</dbReference>
<keyword evidence="12 20" id="KW-1133">Transmembrane helix</keyword>
<comment type="caution">
    <text evidence="23">The sequence shown here is derived from an EMBL/GenBank/DDBJ whole genome shotgun (WGS) entry which is preliminary data.</text>
</comment>
<organism evidence="23 24">
    <name type="scientific">Bordetella genomosp. 1</name>
    <dbReference type="NCBI Taxonomy" id="1395607"/>
    <lineage>
        <taxon>Bacteria</taxon>
        <taxon>Pseudomonadati</taxon>
        <taxon>Pseudomonadota</taxon>
        <taxon>Betaproteobacteria</taxon>
        <taxon>Burkholderiales</taxon>
        <taxon>Alcaligenaceae</taxon>
        <taxon>Bordetella</taxon>
    </lineage>
</organism>
<evidence type="ECO:0000256" key="5">
    <source>
        <dbReference type="ARBA" id="ARBA00022448"/>
    </source>
</evidence>
<comment type="function">
    <text evidence="16">Subunits I and II form the functional core of the enzyme complex. Electrons originating in cytochrome c are transferred via heme a and Cu(A) to the binuclear center formed by heme a3 and Cu(B).</text>
</comment>
<dbReference type="Gene3D" id="2.60.40.420">
    <property type="entry name" value="Cupredoxins - blue copper proteins"/>
    <property type="match status" value="1"/>
</dbReference>
<keyword evidence="14" id="KW-0186">Copper</keyword>
<feature type="transmembrane region" description="Helical" evidence="20">
    <location>
        <begin position="33"/>
        <end position="55"/>
    </location>
</feature>
<keyword evidence="8 20" id="KW-0812">Transmembrane</keyword>
<evidence type="ECO:0000256" key="16">
    <source>
        <dbReference type="ARBA" id="ARBA00024688"/>
    </source>
</evidence>
<feature type="domain" description="Cytochrome c" evidence="22">
    <location>
        <begin position="226"/>
        <end position="329"/>
    </location>
</feature>
<dbReference type="Pfam" id="PF00034">
    <property type="entry name" value="Cytochrom_C"/>
    <property type="match status" value="1"/>
</dbReference>
<dbReference type="InterPro" id="IPR002429">
    <property type="entry name" value="CcO_II-like_C"/>
</dbReference>
<comment type="subcellular location">
    <subcellularLocation>
        <location evidence="1">Membrane</location>
        <topology evidence="1">Multi-pass membrane protein</topology>
    </subcellularLocation>
    <subcellularLocation>
        <location evidence="2">Periplasm</location>
    </subcellularLocation>
</comment>
<dbReference type="NCBIfam" id="TIGR02866">
    <property type="entry name" value="CoxB"/>
    <property type="match status" value="1"/>
</dbReference>
<dbReference type="InterPro" id="IPR014222">
    <property type="entry name" value="Cyt_c_oxidase_su2"/>
</dbReference>
<keyword evidence="15 20" id="KW-0472">Membrane</keyword>
<evidence type="ECO:0000256" key="13">
    <source>
        <dbReference type="ARBA" id="ARBA00023004"/>
    </source>
</evidence>
<evidence type="ECO:0000256" key="19">
    <source>
        <dbReference type="PROSITE-ProRule" id="PRU00433"/>
    </source>
</evidence>
<dbReference type="Pfam" id="PF00116">
    <property type="entry name" value="COX2"/>
    <property type="match status" value="1"/>
</dbReference>
<comment type="similarity">
    <text evidence="3">Belongs to the cytochrome c oxidase subunit 2 family.</text>
</comment>
<sequence length="329" mass="34805">MFAALPAPAWGGPAAVLDPRGDVAARAAELTWLLTWGALVIFVITLGLLAVALWGPARLRRGLGRRTLVIAGGVVFPVTVLTALLAYTLGPGWRGGGAEARVHIEVTGEMWWWRVRYTDATGRLLFETANDIRIPVGQPVRFTLRSADVIHSFWVPQLAGKLDMVPGRATTLHLRAEAAGTYAGVCAEFCGAQHARMRFSVAALPPDDYAAWALGQAAPARAPSTARLRAGQALFERHCMACHAIRGARSGARSDGRSAAAGGVLDGPDLTHVASRPTLGAGLLPNNIGTLAGWIAASQQLKPGNRMPSFDRLDSDALLALAAYLDSLE</sequence>
<dbReference type="PROSITE" id="PS50857">
    <property type="entry name" value="COX2_CUA"/>
    <property type="match status" value="1"/>
</dbReference>
<evidence type="ECO:0000259" key="21">
    <source>
        <dbReference type="PROSITE" id="PS50857"/>
    </source>
</evidence>
<keyword evidence="13 19" id="KW-0408">Iron</keyword>
<evidence type="ECO:0000256" key="10">
    <source>
        <dbReference type="ARBA" id="ARBA00022967"/>
    </source>
</evidence>
<dbReference type="InterPro" id="IPR009056">
    <property type="entry name" value="Cyt_c-like_dom"/>
</dbReference>
<gene>
    <name evidence="23" type="ORF">CAL27_15420</name>
</gene>
<evidence type="ECO:0000256" key="15">
    <source>
        <dbReference type="ARBA" id="ARBA00023136"/>
    </source>
</evidence>
<protein>
    <recommendedName>
        <fullName evidence="4">cytochrome-c oxidase</fullName>
        <ecNumber evidence="4">7.1.1.9</ecNumber>
    </recommendedName>
    <alternativeName>
        <fullName evidence="17">Cytochrome aa3 subunit 2</fullName>
    </alternativeName>
</protein>
<name>A0ABX4EY13_9BORD</name>
<dbReference type="EC" id="7.1.1.9" evidence="4"/>
<dbReference type="InterPro" id="IPR036909">
    <property type="entry name" value="Cyt_c-like_dom_sf"/>
</dbReference>
<dbReference type="InterPro" id="IPR034236">
    <property type="entry name" value="CuRO_CcO_Caa3_II"/>
</dbReference>
<dbReference type="EMBL" id="NEVR01000003">
    <property type="protein sequence ID" value="OZI63975.1"/>
    <property type="molecule type" value="Genomic_DNA"/>
</dbReference>
<evidence type="ECO:0000313" key="23">
    <source>
        <dbReference type="EMBL" id="OZI63975.1"/>
    </source>
</evidence>
<evidence type="ECO:0000313" key="24">
    <source>
        <dbReference type="Proteomes" id="UP000216354"/>
    </source>
</evidence>
<evidence type="ECO:0000256" key="7">
    <source>
        <dbReference type="ARBA" id="ARBA00022660"/>
    </source>
</evidence>
<evidence type="ECO:0000256" key="9">
    <source>
        <dbReference type="ARBA" id="ARBA00022723"/>
    </source>
</evidence>
<evidence type="ECO:0000256" key="20">
    <source>
        <dbReference type="SAM" id="Phobius"/>
    </source>
</evidence>
<evidence type="ECO:0000256" key="14">
    <source>
        <dbReference type="ARBA" id="ARBA00023008"/>
    </source>
</evidence>
<reference evidence="23 24" key="1">
    <citation type="submission" date="2017-05" db="EMBL/GenBank/DDBJ databases">
        <title>Complete and WGS of Bordetella genogroups.</title>
        <authorList>
            <person name="Spilker T."/>
            <person name="Lipuma J."/>
        </authorList>
    </citation>
    <scope>NUCLEOTIDE SEQUENCE [LARGE SCALE GENOMIC DNA]</scope>
    <source>
        <strain evidence="23 24">AU9795</strain>
    </source>
</reference>
<evidence type="ECO:0000256" key="4">
    <source>
        <dbReference type="ARBA" id="ARBA00012949"/>
    </source>
</evidence>
<dbReference type="PANTHER" id="PTHR22888:SF9">
    <property type="entry name" value="CYTOCHROME C OXIDASE SUBUNIT 2"/>
    <property type="match status" value="1"/>
</dbReference>
<dbReference type="InterPro" id="IPR001505">
    <property type="entry name" value="Copper_CuA"/>
</dbReference>
<dbReference type="InterPro" id="IPR045187">
    <property type="entry name" value="CcO_II"/>
</dbReference>
<evidence type="ECO:0000256" key="17">
    <source>
        <dbReference type="ARBA" id="ARBA00031399"/>
    </source>
</evidence>
<feature type="transmembrane region" description="Helical" evidence="20">
    <location>
        <begin position="67"/>
        <end position="89"/>
    </location>
</feature>
<evidence type="ECO:0000256" key="3">
    <source>
        <dbReference type="ARBA" id="ARBA00007866"/>
    </source>
</evidence>
<evidence type="ECO:0000256" key="6">
    <source>
        <dbReference type="ARBA" id="ARBA00022617"/>
    </source>
</evidence>
<dbReference type="InterPro" id="IPR008972">
    <property type="entry name" value="Cupredoxin"/>
</dbReference>
<keyword evidence="9 19" id="KW-0479">Metal-binding</keyword>
<keyword evidence="10" id="KW-1278">Translocase</keyword>